<dbReference type="Proteomes" id="UP000332933">
    <property type="component" value="Unassembled WGS sequence"/>
</dbReference>
<dbReference type="SMART" id="SM00175">
    <property type="entry name" value="RAB"/>
    <property type="match status" value="1"/>
</dbReference>
<dbReference type="GO" id="GO:0005764">
    <property type="term" value="C:lysosome"/>
    <property type="evidence" value="ECO:0007669"/>
    <property type="project" value="TreeGrafter"/>
</dbReference>
<name>A0A485L1R9_9STRA</name>
<dbReference type="InterPro" id="IPR001806">
    <property type="entry name" value="Small_GTPase"/>
</dbReference>
<dbReference type="GO" id="GO:0090385">
    <property type="term" value="P:phagosome-lysosome fusion"/>
    <property type="evidence" value="ECO:0007669"/>
    <property type="project" value="TreeGrafter"/>
</dbReference>
<evidence type="ECO:0000256" key="4">
    <source>
        <dbReference type="SAM" id="MobiDB-lite"/>
    </source>
</evidence>
<keyword evidence="2" id="KW-0547">Nucleotide-binding</keyword>
<sequence length="282" mass="31489">MEPGKKRSSGETSTPPQHAKEELMRQGSPLVDSSDVSSDGSASDMDLGDDDDDNDDEHVEFFKVLVVGMAKSGKTSLIRRLVHNTFSDEYKTTVGADYFEKTVPIDARTHACVQIWDIAGQDRFAKLTRRYFSNADGAIIVCDITSEYTIHAVMDWKRELDAWCGFEHPTDANKLLPVILVANKCDLLVDIATALESGITMQKMVTETGIDEWFRVSAKSGEKVDAAMTTLVQIMNKRLELKSDASLHERHIPLSRDDGIIRLDETVFTKPHDPSQYNCNCN</sequence>
<comment type="similarity">
    <text evidence="1">Belongs to the small GTPase superfamily. Rab family.</text>
</comment>
<dbReference type="Gene3D" id="3.40.50.300">
    <property type="entry name" value="P-loop containing nucleotide triphosphate hydrolases"/>
    <property type="match status" value="1"/>
</dbReference>
<dbReference type="Pfam" id="PF00071">
    <property type="entry name" value="Ras"/>
    <property type="match status" value="1"/>
</dbReference>
<dbReference type="OrthoDB" id="245989at2759"/>
<dbReference type="SMART" id="SM00174">
    <property type="entry name" value="RHO"/>
    <property type="match status" value="1"/>
</dbReference>
<feature type="compositionally biased region" description="Low complexity" evidence="4">
    <location>
        <begin position="32"/>
        <end position="45"/>
    </location>
</feature>
<dbReference type="NCBIfam" id="TIGR00231">
    <property type="entry name" value="small_GTP"/>
    <property type="match status" value="1"/>
</dbReference>
<dbReference type="GO" id="GO:0045335">
    <property type="term" value="C:phagocytic vesicle"/>
    <property type="evidence" value="ECO:0007669"/>
    <property type="project" value="TreeGrafter"/>
</dbReference>
<evidence type="ECO:0000256" key="2">
    <source>
        <dbReference type="ARBA" id="ARBA00022741"/>
    </source>
</evidence>
<proteinExistence type="inferred from homology"/>
<reference evidence="5" key="2">
    <citation type="submission" date="2019-06" db="EMBL/GenBank/DDBJ databases">
        <title>Genomics analysis of Aphanomyces spp. identifies a new class of oomycete effector associated with host adaptation.</title>
        <authorList>
            <person name="Gaulin E."/>
        </authorList>
    </citation>
    <scope>NUCLEOTIDE SEQUENCE</scope>
    <source>
        <strain evidence="5">CBS 578.67</strain>
    </source>
</reference>
<evidence type="ECO:0000313" key="6">
    <source>
        <dbReference type="EMBL" id="VFT91672.1"/>
    </source>
</evidence>
<dbReference type="InterPro" id="IPR027417">
    <property type="entry name" value="P-loop_NTPase"/>
</dbReference>
<evidence type="ECO:0000313" key="7">
    <source>
        <dbReference type="Proteomes" id="UP000332933"/>
    </source>
</evidence>
<dbReference type="SMART" id="SM00176">
    <property type="entry name" value="RAN"/>
    <property type="match status" value="1"/>
</dbReference>
<dbReference type="GO" id="GO:0008333">
    <property type="term" value="P:endosome to lysosome transport"/>
    <property type="evidence" value="ECO:0007669"/>
    <property type="project" value="TreeGrafter"/>
</dbReference>
<dbReference type="SUPFAM" id="SSF52540">
    <property type="entry name" value="P-loop containing nucleoside triphosphate hydrolases"/>
    <property type="match status" value="1"/>
</dbReference>
<feature type="region of interest" description="Disordered" evidence="4">
    <location>
        <begin position="1"/>
        <end position="54"/>
    </location>
</feature>
<dbReference type="GO" id="GO:0005525">
    <property type="term" value="F:GTP binding"/>
    <property type="evidence" value="ECO:0007669"/>
    <property type="project" value="UniProtKB-KW"/>
</dbReference>
<dbReference type="PANTHER" id="PTHR47981">
    <property type="entry name" value="RAB FAMILY"/>
    <property type="match status" value="1"/>
</dbReference>
<dbReference type="EMBL" id="CAADRA010005604">
    <property type="protein sequence ID" value="VFT91672.1"/>
    <property type="molecule type" value="Genomic_DNA"/>
</dbReference>
<evidence type="ECO:0000256" key="1">
    <source>
        <dbReference type="ARBA" id="ARBA00006270"/>
    </source>
</evidence>
<dbReference type="GO" id="GO:0005770">
    <property type="term" value="C:late endosome"/>
    <property type="evidence" value="ECO:0007669"/>
    <property type="project" value="TreeGrafter"/>
</dbReference>
<evidence type="ECO:0000313" key="5">
    <source>
        <dbReference type="EMBL" id="KAF0694259.1"/>
    </source>
</evidence>
<keyword evidence="3" id="KW-0342">GTP-binding</keyword>
<keyword evidence="7" id="KW-1185">Reference proteome</keyword>
<dbReference type="AlphaFoldDB" id="A0A485L1R9"/>
<organism evidence="6 7">
    <name type="scientific">Aphanomyces stellatus</name>
    <dbReference type="NCBI Taxonomy" id="120398"/>
    <lineage>
        <taxon>Eukaryota</taxon>
        <taxon>Sar</taxon>
        <taxon>Stramenopiles</taxon>
        <taxon>Oomycota</taxon>
        <taxon>Saprolegniomycetes</taxon>
        <taxon>Saprolegniales</taxon>
        <taxon>Verrucalvaceae</taxon>
        <taxon>Aphanomyces</taxon>
    </lineage>
</organism>
<dbReference type="PROSITE" id="PS51421">
    <property type="entry name" value="RAS"/>
    <property type="match status" value="1"/>
</dbReference>
<gene>
    <name evidence="6" type="primary">Aste57867_14854</name>
    <name evidence="5" type="ORF">As57867_014798</name>
    <name evidence="6" type="ORF">ASTE57867_14854</name>
</gene>
<protein>
    <submittedName>
        <fullName evidence="6">Aste57867_14854 protein</fullName>
    </submittedName>
</protein>
<dbReference type="SMART" id="SM00173">
    <property type="entry name" value="RAS"/>
    <property type="match status" value="1"/>
</dbReference>
<dbReference type="PROSITE" id="PS51419">
    <property type="entry name" value="RAB"/>
    <property type="match status" value="1"/>
</dbReference>
<evidence type="ECO:0000256" key="3">
    <source>
        <dbReference type="ARBA" id="ARBA00023134"/>
    </source>
</evidence>
<dbReference type="PRINTS" id="PR00449">
    <property type="entry name" value="RASTRNSFRMNG"/>
</dbReference>
<dbReference type="InterPro" id="IPR005225">
    <property type="entry name" value="Small_GTP-bd"/>
</dbReference>
<dbReference type="GO" id="GO:0003924">
    <property type="term" value="F:GTPase activity"/>
    <property type="evidence" value="ECO:0007669"/>
    <property type="project" value="InterPro"/>
</dbReference>
<dbReference type="PROSITE" id="PS51417">
    <property type="entry name" value="ARF"/>
    <property type="match status" value="1"/>
</dbReference>
<reference evidence="6 7" key="1">
    <citation type="submission" date="2019-03" db="EMBL/GenBank/DDBJ databases">
        <authorList>
            <person name="Gaulin E."/>
            <person name="Dumas B."/>
        </authorList>
    </citation>
    <scope>NUCLEOTIDE SEQUENCE [LARGE SCALE GENOMIC DNA]</scope>
    <source>
        <strain evidence="6">CBS 568.67</strain>
    </source>
</reference>
<dbReference type="EMBL" id="VJMH01005583">
    <property type="protein sequence ID" value="KAF0694259.1"/>
    <property type="molecule type" value="Genomic_DNA"/>
</dbReference>
<dbReference type="FunFam" id="3.40.50.300:FF:001447">
    <property type="entry name" value="Ras-related protein Rab-1B"/>
    <property type="match status" value="1"/>
</dbReference>
<accession>A0A485L1R9</accession>
<dbReference type="PANTHER" id="PTHR47981:SF39">
    <property type="entry name" value="RAS-RELATED PROTEIN RAB"/>
    <property type="match status" value="1"/>
</dbReference>